<evidence type="ECO:0000256" key="4">
    <source>
        <dbReference type="ARBA" id="ARBA00023136"/>
    </source>
</evidence>
<feature type="transmembrane region" description="Helical" evidence="5">
    <location>
        <begin position="129"/>
        <end position="148"/>
    </location>
</feature>
<reference evidence="7 8" key="1">
    <citation type="submission" date="2016-11" db="EMBL/GenBank/DDBJ databases">
        <authorList>
            <person name="Jaros S."/>
            <person name="Januszkiewicz K."/>
            <person name="Wedrychowicz H."/>
        </authorList>
    </citation>
    <scope>NUCLEOTIDE SEQUENCE [LARGE SCALE GENOMIC DNA]</scope>
    <source>
        <strain evidence="7 8">DSM 3090</strain>
    </source>
</reference>
<keyword evidence="4 5" id="KW-0472">Membrane</keyword>
<feature type="transmembrane region" description="Helical" evidence="5">
    <location>
        <begin position="73"/>
        <end position="90"/>
    </location>
</feature>
<proteinExistence type="predicted"/>
<evidence type="ECO:0000256" key="1">
    <source>
        <dbReference type="ARBA" id="ARBA00004141"/>
    </source>
</evidence>
<gene>
    <name evidence="7" type="ORF">SAMN02745248_02119</name>
</gene>
<dbReference type="PANTHER" id="PTHR37422:SF13">
    <property type="entry name" value="LIPOPOLYSACCHARIDE BIOSYNTHESIS PROTEIN PA4999-RELATED"/>
    <property type="match status" value="1"/>
</dbReference>
<evidence type="ECO:0000256" key="5">
    <source>
        <dbReference type="SAM" id="Phobius"/>
    </source>
</evidence>
<feature type="transmembrane region" description="Helical" evidence="5">
    <location>
        <begin position="444"/>
        <end position="461"/>
    </location>
</feature>
<keyword evidence="8" id="KW-1185">Reference proteome</keyword>
<sequence length="490" mass="56405">MKNKDSIICLIITILALVVSYAMKRDMPIIYAFSLLYVVIIYIKFKDNSRKLMYFTSLFFAIFSFGHRKNYYVAFVLYAILFLKEQWNIIKEHKAIKPKINLNKYGIFLIVFCCYMVLSVLWSMDKHSAVDYLIKYAISISMILMIIFENRTKKELSETFDMASYVVLGVLLIGLIEITGYDFGLPNHFEDKNIVYKLARMIPVTFFYNSNNYAVFLVIALIMSFRQVFYKKTGAMKIINLINVILIIINIIFSRSRVAFISCILALSFVAVFSLINLRRSKEFAKKGVTFAIKHITLICFIFICISIFPNMSYYTGKFAKIPVVAEISKLMGSSSTEDEYKEIEKNPVIGQEGSDSIRLTLIHDVVVQGIVKDKNYFGVGVGNSVNYIKSVGNTHGILNIHSLWFEILCEFGIPIFLYTVYIYVMLFIDYFKLRKKVHLMRDDLYLSGITLTVANVFLVFGPSFVISFTPFIISIGIMYSICSVYKKDS</sequence>
<dbReference type="AlphaFoldDB" id="A0A1M6QTH4"/>
<evidence type="ECO:0000256" key="3">
    <source>
        <dbReference type="ARBA" id="ARBA00022989"/>
    </source>
</evidence>
<dbReference type="InterPro" id="IPR007016">
    <property type="entry name" value="O-antigen_ligase-rel_domated"/>
</dbReference>
<evidence type="ECO:0000259" key="6">
    <source>
        <dbReference type="Pfam" id="PF04932"/>
    </source>
</evidence>
<feature type="transmembrane region" description="Helical" evidence="5">
    <location>
        <begin position="160"/>
        <end position="181"/>
    </location>
</feature>
<dbReference type="GO" id="GO:0016020">
    <property type="term" value="C:membrane"/>
    <property type="evidence" value="ECO:0007669"/>
    <property type="project" value="UniProtKB-SubCell"/>
</dbReference>
<evidence type="ECO:0000313" key="8">
    <source>
        <dbReference type="Proteomes" id="UP000183952"/>
    </source>
</evidence>
<dbReference type="PANTHER" id="PTHR37422">
    <property type="entry name" value="TEICHURONIC ACID BIOSYNTHESIS PROTEIN TUAE"/>
    <property type="match status" value="1"/>
</dbReference>
<feature type="domain" description="O-antigen ligase-related" evidence="6">
    <location>
        <begin position="243"/>
        <end position="418"/>
    </location>
</feature>
<feature type="transmembrane region" description="Helical" evidence="5">
    <location>
        <begin position="412"/>
        <end position="432"/>
    </location>
</feature>
<keyword evidence="2 5" id="KW-0812">Transmembrane</keyword>
<dbReference type="Pfam" id="PF04932">
    <property type="entry name" value="Wzy_C"/>
    <property type="match status" value="1"/>
</dbReference>
<feature type="transmembrane region" description="Helical" evidence="5">
    <location>
        <begin position="288"/>
        <end position="309"/>
    </location>
</feature>
<dbReference type="STRING" id="1121331.SAMN02745248_02119"/>
<feature type="transmembrane region" description="Helical" evidence="5">
    <location>
        <begin position="234"/>
        <end position="253"/>
    </location>
</feature>
<protein>
    <submittedName>
        <fullName evidence="7">Teichuronic acid biosynthesis protein TuaE</fullName>
    </submittedName>
</protein>
<feature type="transmembrane region" description="Helical" evidence="5">
    <location>
        <begin position="7"/>
        <end position="23"/>
    </location>
</feature>
<evidence type="ECO:0000256" key="2">
    <source>
        <dbReference type="ARBA" id="ARBA00022692"/>
    </source>
</evidence>
<dbReference type="RefSeq" id="WP_072904056.1">
    <property type="nucleotide sequence ID" value="NZ_FRAD01000018.1"/>
</dbReference>
<name>A0A1M6QTH4_9CLOT</name>
<feature type="transmembrane region" description="Helical" evidence="5">
    <location>
        <begin position="52"/>
        <end position="67"/>
    </location>
</feature>
<dbReference type="Proteomes" id="UP000183952">
    <property type="component" value="Unassembled WGS sequence"/>
</dbReference>
<dbReference type="InterPro" id="IPR051533">
    <property type="entry name" value="WaaL-like"/>
</dbReference>
<feature type="transmembrane region" description="Helical" evidence="5">
    <location>
        <begin position="259"/>
        <end position="276"/>
    </location>
</feature>
<feature type="transmembrane region" description="Helical" evidence="5">
    <location>
        <begin position="201"/>
        <end position="222"/>
    </location>
</feature>
<keyword evidence="3 5" id="KW-1133">Transmembrane helix</keyword>
<feature type="transmembrane region" description="Helical" evidence="5">
    <location>
        <begin position="29"/>
        <end position="45"/>
    </location>
</feature>
<feature type="transmembrane region" description="Helical" evidence="5">
    <location>
        <begin position="102"/>
        <end position="123"/>
    </location>
</feature>
<comment type="subcellular location">
    <subcellularLocation>
        <location evidence="1">Membrane</location>
        <topology evidence="1">Multi-pass membrane protein</topology>
    </subcellularLocation>
</comment>
<feature type="transmembrane region" description="Helical" evidence="5">
    <location>
        <begin position="467"/>
        <end position="486"/>
    </location>
</feature>
<accession>A0A1M6QTH4</accession>
<evidence type="ECO:0000313" key="7">
    <source>
        <dbReference type="EMBL" id="SHK23572.1"/>
    </source>
</evidence>
<organism evidence="7 8">
    <name type="scientific">Hathewaya proteolytica DSM 3090</name>
    <dbReference type="NCBI Taxonomy" id="1121331"/>
    <lineage>
        <taxon>Bacteria</taxon>
        <taxon>Bacillati</taxon>
        <taxon>Bacillota</taxon>
        <taxon>Clostridia</taxon>
        <taxon>Eubacteriales</taxon>
        <taxon>Clostridiaceae</taxon>
        <taxon>Hathewaya</taxon>
    </lineage>
</organism>
<dbReference type="EMBL" id="FRAD01000018">
    <property type="protein sequence ID" value="SHK23572.1"/>
    <property type="molecule type" value="Genomic_DNA"/>
</dbReference>